<dbReference type="AlphaFoldDB" id="A1WEI8"/>
<evidence type="ECO:0000256" key="1">
    <source>
        <dbReference type="SAM" id="SignalP"/>
    </source>
</evidence>
<dbReference type="Gene3D" id="2.170.16.10">
    <property type="entry name" value="Hedgehog/Intein (Hint) domain"/>
    <property type="match status" value="1"/>
</dbReference>
<dbReference type="Pfam" id="PF07591">
    <property type="entry name" value="PT-HINT"/>
    <property type="match status" value="1"/>
</dbReference>
<dbReference type="HOGENOM" id="CLU_474019_0_0_4"/>
<dbReference type="InterPro" id="IPR036844">
    <property type="entry name" value="Hint_dom_sf"/>
</dbReference>
<dbReference type="STRING" id="391735.Veis_0254"/>
<dbReference type="SUPFAM" id="SSF51294">
    <property type="entry name" value="Hedgehog/intein (Hint) domain"/>
    <property type="match status" value="1"/>
</dbReference>
<accession>A1WEI8</accession>
<reference evidence="3" key="1">
    <citation type="submission" date="2006-12" db="EMBL/GenBank/DDBJ databases">
        <title>Complete sequence of chromosome 1 of Verminephrobacter eiseniae EF01-2.</title>
        <authorList>
            <person name="Copeland A."/>
            <person name="Lucas S."/>
            <person name="Lapidus A."/>
            <person name="Barry K."/>
            <person name="Detter J.C."/>
            <person name="Glavina del Rio T."/>
            <person name="Dalin E."/>
            <person name="Tice H."/>
            <person name="Pitluck S."/>
            <person name="Chertkov O."/>
            <person name="Brettin T."/>
            <person name="Bruce D."/>
            <person name="Han C."/>
            <person name="Tapia R."/>
            <person name="Gilna P."/>
            <person name="Schmutz J."/>
            <person name="Larimer F."/>
            <person name="Land M."/>
            <person name="Hauser L."/>
            <person name="Kyrpides N."/>
            <person name="Kim E."/>
            <person name="Stahl D."/>
            <person name="Richardson P."/>
        </authorList>
    </citation>
    <scope>NUCLEOTIDE SEQUENCE [LARGE SCALE GENOMIC DNA]</scope>
    <source>
        <strain evidence="3">EF01-2</strain>
    </source>
</reference>
<gene>
    <name evidence="2" type="ordered locus">Veis_0254</name>
</gene>
<feature type="signal peptide" evidence="1">
    <location>
        <begin position="1"/>
        <end position="33"/>
    </location>
</feature>
<evidence type="ECO:0000313" key="2">
    <source>
        <dbReference type="EMBL" id="ABM56045.1"/>
    </source>
</evidence>
<name>A1WEI8_VEREI</name>
<sequence length="575" mass="63084">MLLRHTAPRSLRTALWRVLVLVLALAQLHPALAQLPTGTPQTSTPAAPPSSAITWKTCNPPPMCFRSKQARQQWAKDNQCQFLEDVCEGTPAKPDNQGAKQEDKGFWGALWDDVKGALVYGYEFVKGLMHGLKDQVTDLWQMLTNPAEVISGLVELGKAFFNDPDGTLKMLAGLLGQEAIDTIKRATQCGAYDLGKVIGKNVNPGAMFKLAVNLSKYGGKLADAVKGTRREFGCASFAADTLVHTPRGMVPIEQIRAGQQVQSRHDRLFADAPQTVTKTFARTAPSYRRLSTEFDQFKLTDEHPLWVQGKGWTQARHITDDDVIAGAQGDVRVLGNEPVQQPLPVYNFSVAKTANYFVGTGAIWAHNANCDAAVHIKPWKDCTPLEKGFRGEVITFMDMIKAGAEPLGRTLGLNPKGRSPVQAFKAWHGRTGIDGIYKVRSKVRDKHGNVVKDKDGKDVEEVTYVIIESKATGGMKNGILDDIVAKLTKNKNDERQMSEAWIERNLENMGLSAADKDAIINNLGKPGKVKRIYAQTDAEGTTYHEIRGIDKAGNPDPFEARVSNVAFDPQSLKGT</sequence>
<protein>
    <recommendedName>
        <fullName evidence="4">Intein C-terminal splicing domain-containing protein</fullName>
    </recommendedName>
</protein>
<evidence type="ECO:0000313" key="3">
    <source>
        <dbReference type="Proteomes" id="UP000000374"/>
    </source>
</evidence>
<dbReference type="CDD" id="cd20737">
    <property type="entry name" value="PoNe_HINT"/>
    <property type="match status" value="1"/>
</dbReference>
<dbReference type="Proteomes" id="UP000000374">
    <property type="component" value="Chromosome"/>
</dbReference>
<dbReference type="eggNOG" id="COG4848">
    <property type="taxonomic scope" value="Bacteria"/>
</dbReference>
<keyword evidence="1" id="KW-0732">Signal</keyword>
<keyword evidence="3" id="KW-1185">Reference proteome</keyword>
<dbReference type="RefSeq" id="WP_011808064.1">
    <property type="nucleotide sequence ID" value="NC_008786.1"/>
</dbReference>
<dbReference type="GeneID" id="76458998"/>
<dbReference type="OrthoDB" id="5666689at2"/>
<dbReference type="EMBL" id="CP000542">
    <property type="protein sequence ID" value="ABM56045.1"/>
    <property type="molecule type" value="Genomic_DNA"/>
</dbReference>
<evidence type="ECO:0008006" key="4">
    <source>
        <dbReference type="Google" id="ProtNLM"/>
    </source>
</evidence>
<feature type="chain" id="PRO_5002639921" description="Intein C-terminal splicing domain-containing protein" evidence="1">
    <location>
        <begin position="34"/>
        <end position="575"/>
    </location>
</feature>
<organism evidence="2 3">
    <name type="scientific">Verminephrobacter eiseniae (strain EF01-2)</name>
    <dbReference type="NCBI Taxonomy" id="391735"/>
    <lineage>
        <taxon>Bacteria</taxon>
        <taxon>Pseudomonadati</taxon>
        <taxon>Pseudomonadota</taxon>
        <taxon>Betaproteobacteria</taxon>
        <taxon>Burkholderiales</taxon>
        <taxon>Comamonadaceae</taxon>
        <taxon>Verminephrobacter</taxon>
    </lineage>
</organism>
<proteinExistence type="predicted"/>
<dbReference type="KEGG" id="vei:Veis_0254"/>
<dbReference type="eggNOG" id="COG1372">
    <property type="taxonomic scope" value="Bacteria"/>
</dbReference>